<dbReference type="GO" id="GO:0004337">
    <property type="term" value="F:(2E,6E)-farnesyl diphosphate synthase activity"/>
    <property type="evidence" value="ECO:0000318"/>
    <property type="project" value="GO_Central"/>
</dbReference>
<sequence>MLDYNVPGGNLSRGLSFMQSYKLLIEGKELTEDEIFRANTLGWCIEWLQAYFLVLDDIMDNSHTRRGQPCWFRMPKFGMVAVNDGVILLNHVRRILRKHFRDKPYYLHLLDLFDEVIYLYNFCLISSQIGYTPKVHFLVFYFCIGGVSDCFSYHRIVQYKTAYYSFYLPVACAMLMLGGNLDNHIDVKNILVEMGVYFQVQDDYLDCFGDPETTGMIGTDIKDFKCSSLLVKALELSNEEQKKVLCDNYGKPDPANVANVIYNHSIKFHYFLKTNGLMLNLDIAFVIVNPWCLATELLWVYYLYIL</sequence>
<comment type="function">
    <text evidence="14">Catalyzes the sequential condensation of isopentenyl pyrophosphate with the allylic pyrophosphates, dimethylallyl pyrophosphate, and then with the resultant geranylpyrophosphate to the ultimate product farnesyl pyrophosphate.</text>
</comment>
<dbReference type="PROSITE" id="PS00444">
    <property type="entry name" value="POLYPRENYL_SYNTHASE_2"/>
    <property type="match status" value="1"/>
</dbReference>
<dbReference type="PROSITE" id="PS00723">
    <property type="entry name" value="POLYPRENYL_SYNTHASE_1"/>
    <property type="match status" value="1"/>
</dbReference>
<dbReference type="InterPro" id="IPR000092">
    <property type="entry name" value="Polyprenyl_synt"/>
</dbReference>
<keyword evidence="7" id="KW-0152">Cholesterol biosynthesis</keyword>
<evidence type="ECO:0000313" key="17">
    <source>
        <dbReference type="Proteomes" id="UP000235220"/>
    </source>
</evidence>
<evidence type="ECO:0000256" key="9">
    <source>
        <dbReference type="ARBA" id="ARBA00022955"/>
    </source>
</evidence>
<evidence type="ECO:0000313" key="18">
    <source>
        <dbReference type="RefSeq" id="XP_035544287.1"/>
    </source>
</evidence>
<evidence type="ECO:0000256" key="10">
    <source>
        <dbReference type="ARBA" id="ARBA00023011"/>
    </source>
</evidence>
<evidence type="ECO:0000256" key="2">
    <source>
        <dbReference type="ARBA" id="ARBA00005128"/>
    </source>
</evidence>
<keyword evidence="5 15" id="KW-0808">Transferase</keyword>
<proteinExistence type="inferred from homology"/>
<dbReference type="Proteomes" id="UP000235220">
    <property type="component" value="Chromosome 3"/>
</dbReference>
<dbReference type="SFLD" id="SFLDS00005">
    <property type="entry name" value="Isoprenoid_Synthase_Type_I"/>
    <property type="match status" value="1"/>
</dbReference>
<name>A0A6P9ENX6_JUGRE</name>
<reference evidence="18" key="1">
    <citation type="submission" date="2025-08" db="UniProtKB">
        <authorList>
            <consortium name="RefSeq"/>
        </authorList>
    </citation>
    <scope>IDENTIFICATION</scope>
    <source>
        <tissue evidence="18">Leaves</tissue>
    </source>
</reference>
<keyword evidence="9" id="KW-0443">Lipid metabolism</keyword>
<evidence type="ECO:0000256" key="12">
    <source>
        <dbReference type="ARBA" id="ARBA00023221"/>
    </source>
</evidence>
<evidence type="ECO:0000256" key="3">
    <source>
        <dbReference type="ARBA" id="ARBA00006706"/>
    </source>
</evidence>
<dbReference type="GO" id="GO:0045337">
    <property type="term" value="P:farnesyl diphosphate biosynthetic process"/>
    <property type="evidence" value="ECO:0000318"/>
    <property type="project" value="GO_Central"/>
</dbReference>
<organism evidence="17 18">
    <name type="scientific">Juglans regia</name>
    <name type="common">English walnut</name>
    <dbReference type="NCBI Taxonomy" id="51240"/>
    <lineage>
        <taxon>Eukaryota</taxon>
        <taxon>Viridiplantae</taxon>
        <taxon>Streptophyta</taxon>
        <taxon>Embryophyta</taxon>
        <taxon>Tracheophyta</taxon>
        <taxon>Spermatophyta</taxon>
        <taxon>Magnoliopsida</taxon>
        <taxon>eudicotyledons</taxon>
        <taxon>Gunneridae</taxon>
        <taxon>Pentapetalae</taxon>
        <taxon>rosids</taxon>
        <taxon>fabids</taxon>
        <taxon>Fagales</taxon>
        <taxon>Juglandaceae</taxon>
        <taxon>Juglans</taxon>
    </lineage>
</organism>
<keyword evidence="9" id="KW-0444">Lipid biosynthesis</keyword>
<comment type="pathway">
    <text evidence="2">Isoprenoid biosynthesis.</text>
</comment>
<keyword evidence="11" id="KW-1207">Sterol metabolism</keyword>
<dbReference type="GO" id="GO:0004161">
    <property type="term" value="F:dimethylallyltranstransferase activity"/>
    <property type="evidence" value="ECO:0000318"/>
    <property type="project" value="GO_Central"/>
</dbReference>
<keyword evidence="9" id="KW-0752">Steroid biosynthesis</keyword>
<dbReference type="RefSeq" id="XP_035544287.1">
    <property type="nucleotide sequence ID" value="XM_035688394.1"/>
</dbReference>
<dbReference type="Gene3D" id="1.10.600.10">
    <property type="entry name" value="Farnesyl Diphosphate Synthase"/>
    <property type="match status" value="1"/>
</dbReference>
<keyword evidence="16" id="KW-0472">Membrane</keyword>
<comment type="similarity">
    <text evidence="3 15">Belongs to the FPP/GGPP synthase family.</text>
</comment>
<keyword evidence="16" id="KW-1133">Transmembrane helix</keyword>
<keyword evidence="4" id="KW-0153">Cholesterol metabolism</keyword>
<evidence type="ECO:0000256" key="15">
    <source>
        <dbReference type="RuleBase" id="RU004466"/>
    </source>
</evidence>
<keyword evidence="13" id="KW-0414">Isoprene biosynthesis</keyword>
<dbReference type="Pfam" id="PF00348">
    <property type="entry name" value="polyprenyl_synt"/>
    <property type="match status" value="1"/>
</dbReference>
<dbReference type="OrthoDB" id="10257492at2759"/>
<dbReference type="InterPro" id="IPR039702">
    <property type="entry name" value="FPS1-like"/>
</dbReference>
<evidence type="ECO:0000256" key="16">
    <source>
        <dbReference type="SAM" id="Phobius"/>
    </source>
</evidence>
<dbReference type="KEGG" id="jre:108996553"/>
<feature type="transmembrane region" description="Helical" evidence="16">
    <location>
        <begin position="283"/>
        <end position="304"/>
    </location>
</feature>
<evidence type="ECO:0000256" key="14">
    <source>
        <dbReference type="ARBA" id="ARBA00046091"/>
    </source>
</evidence>
<evidence type="ECO:0000256" key="4">
    <source>
        <dbReference type="ARBA" id="ARBA00022548"/>
    </source>
</evidence>
<evidence type="ECO:0000256" key="11">
    <source>
        <dbReference type="ARBA" id="ARBA00023166"/>
    </source>
</evidence>
<gene>
    <name evidence="18" type="primary">LOC108996553</name>
</gene>
<comment type="cofactor">
    <cofactor evidence="1">
        <name>Mg(2+)</name>
        <dbReference type="ChEBI" id="CHEBI:18420"/>
    </cofactor>
</comment>
<dbReference type="SUPFAM" id="SSF48576">
    <property type="entry name" value="Terpenoid synthases"/>
    <property type="match status" value="1"/>
</dbReference>
<keyword evidence="12" id="KW-0753">Steroid metabolism</keyword>
<keyword evidence="17" id="KW-1185">Reference proteome</keyword>
<dbReference type="GO" id="GO:0005737">
    <property type="term" value="C:cytoplasm"/>
    <property type="evidence" value="ECO:0000318"/>
    <property type="project" value="GO_Central"/>
</dbReference>
<dbReference type="GO" id="GO:0006695">
    <property type="term" value="P:cholesterol biosynthetic process"/>
    <property type="evidence" value="ECO:0007669"/>
    <property type="project" value="UniProtKB-KW"/>
</dbReference>
<dbReference type="InParanoid" id="A0A6P9ENX6"/>
<dbReference type="CDD" id="cd00685">
    <property type="entry name" value="Trans_IPPS_HT"/>
    <property type="match status" value="1"/>
</dbReference>
<dbReference type="PANTHER" id="PTHR11525">
    <property type="entry name" value="FARNESYL-PYROPHOSPHATE SYNTHETASE"/>
    <property type="match status" value="1"/>
</dbReference>
<keyword evidence="8" id="KW-0460">Magnesium</keyword>
<dbReference type="GeneID" id="108996553"/>
<dbReference type="AlphaFoldDB" id="A0A6P9ENX6"/>
<evidence type="ECO:0000256" key="13">
    <source>
        <dbReference type="ARBA" id="ARBA00023229"/>
    </source>
</evidence>
<evidence type="ECO:0000256" key="7">
    <source>
        <dbReference type="ARBA" id="ARBA00022778"/>
    </source>
</evidence>
<dbReference type="InterPro" id="IPR033749">
    <property type="entry name" value="Polyprenyl_synt_CS"/>
</dbReference>
<evidence type="ECO:0000256" key="1">
    <source>
        <dbReference type="ARBA" id="ARBA00001946"/>
    </source>
</evidence>
<keyword evidence="16" id="KW-0812">Transmembrane</keyword>
<accession>A0A6P9ENX6</accession>
<protein>
    <submittedName>
        <fullName evidence="18">Farnesyl pyrophosphate synthase 1-like isoform X1</fullName>
    </submittedName>
</protein>
<dbReference type="GO" id="GO:0046872">
    <property type="term" value="F:metal ion binding"/>
    <property type="evidence" value="ECO:0007669"/>
    <property type="project" value="UniProtKB-KW"/>
</dbReference>
<keyword evidence="6" id="KW-0479">Metal-binding</keyword>
<evidence type="ECO:0000256" key="6">
    <source>
        <dbReference type="ARBA" id="ARBA00022723"/>
    </source>
</evidence>
<evidence type="ECO:0000256" key="8">
    <source>
        <dbReference type="ARBA" id="ARBA00022842"/>
    </source>
</evidence>
<evidence type="ECO:0000256" key="5">
    <source>
        <dbReference type="ARBA" id="ARBA00022679"/>
    </source>
</evidence>
<dbReference type="PANTHER" id="PTHR11525:SF0">
    <property type="entry name" value="FARNESYL PYROPHOSPHATE SYNTHASE"/>
    <property type="match status" value="1"/>
</dbReference>
<keyword evidence="10" id="KW-0756">Sterol biosynthesis</keyword>
<dbReference type="InterPro" id="IPR008949">
    <property type="entry name" value="Isoprenoid_synthase_dom_sf"/>
</dbReference>